<dbReference type="EMBL" id="JAMKBJ010000010">
    <property type="protein sequence ID" value="MCZ8537856.1"/>
    <property type="molecule type" value="Genomic_DNA"/>
</dbReference>
<protein>
    <submittedName>
        <fullName evidence="2">Uncharacterized protein</fullName>
    </submittedName>
</protein>
<feature type="transmembrane region" description="Helical" evidence="1">
    <location>
        <begin position="78"/>
        <end position="95"/>
    </location>
</feature>
<keyword evidence="3" id="KW-1185">Reference proteome</keyword>
<feature type="transmembrane region" description="Helical" evidence="1">
    <location>
        <begin position="132"/>
        <end position="148"/>
    </location>
</feature>
<feature type="transmembrane region" description="Helical" evidence="1">
    <location>
        <begin position="102"/>
        <end position="120"/>
    </location>
</feature>
<dbReference type="AlphaFoldDB" id="A0A9X3RDS3"/>
<accession>A0A9X3RDS3</accession>
<keyword evidence="1" id="KW-1133">Transmembrane helix</keyword>
<evidence type="ECO:0000313" key="3">
    <source>
        <dbReference type="Proteomes" id="UP001152173"/>
    </source>
</evidence>
<dbReference type="Proteomes" id="UP001152173">
    <property type="component" value="Unassembled WGS sequence"/>
</dbReference>
<gene>
    <name evidence="2" type="ORF">M9R32_11740</name>
</gene>
<feature type="transmembrane region" description="Helical" evidence="1">
    <location>
        <begin position="39"/>
        <end position="58"/>
    </location>
</feature>
<organism evidence="2 3">
    <name type="scientific">Paenisporosarcina quisquiliarum</name>
    <dbReference type="NCBI Taxonomy" id="365346"/>
    <lineage>
        <taxon>Bacteria</taxon>
        <taxon>Bacillati</taxon>
        <taxon>Bacillota</taxon>
        <taxon>Bacilli</taxon>
        <taxon>Bacillales</taxon>
        <taxon>Caryophanaceae</taxon>
        <taxon>Paenisporosarcina</taxon>
    </lineage>
</organism>
<feature type="transmembrane region" description="Helical" evidence="1">
    <location>
        <begin position="6"/>
        <end position="27"/>
    </location>
</feature>
<dbReference type="RefSeq" id="WP_269926924.1">
    <property type="nucleotide sequence ID" value="NZ_JAMKBJ010000010.1"/>
</dbReference>
<evidence type="ECO:0000256" key="1">
    <source>
        <dbReference type="SAM" id="Phobius"/>
    </source>
</evidence>
<evidence type="ECO:0000313" key="2">
    <source>
        <dbReference type="EMBL" id="MCZ8537856.1"/>
    </source>
</evidence>
<proteinExistence type="predicted"/>
<reference evidence="2" key="1">
    <citation type="submission" date="2022-05" db="EMBL/GenBank/DDBJ databases">
        <authorList>
            <person name="Colautti A."/>
            <person name="Iacumin L."/>
        </authorList>
    </citation>
    <scope>NUCLEOTIDE SEQUENCE</scope>
    <source>
        <strain evidence="2">SK 55</strain>
    </source>
</reference>
<sequence length="204" mass="23596">MTFFQLGSFNVPAMWLAVLLALVFSFFMSRAIGNKSGEWVWNGASLYFLVWKLSYILFNFELFMETPLSLIFFNGGTKGHFLALAILTVYLHFIAGKKHPNIYVEAPQIILLYFFSYEVVINLVEKNVTETVVHFSVLAGYLVVLVMLKKRRMHFLNRILLLMIMLELLLLSIFQSIFEKESLTFLWMGITALLISKKSKEVKT</sequence>
<keyword evidence="1" id="KW-0812">Transmembrane</keyword>
<feature type="transmembrane region" description="Helical" evidence="1">
    <location>
        <begin position="160"/>
        <end position="178"/>
    </location>
</feature>
<comment type="caution">
    <text evidence="2">The sequence shown here is derived from an EMBL/GenBank/DDBJ whole genome shotgun (WGS) entry which is preliminary data.</text>
</comment>
<keyword evidence="1" id="KW-0472">Membrane</keyword>
<name>A0A9X3RDS3_9BACL</name>